<feature type="domain" description="RCK N-terminal" evidence="3">
    <location>
        <begin position="24"/>
        <end position="124"/>
    </location>
</feature>
<organism evidence="4 7">
    <name type="scientific">Haloplanus rubicundus</name>
    <dbReference type="NCBI Taxonomy" id="1547898"/>
    <lineage>
        <taxon>Archaea</taxon>
        <taxon>Methanobacteriati</taxon>
        <taxon>Methanobacteriota</taxon>
        <taxon>Stenosarchaea group</taxon>
        <taxon>Halobacteria</taxon>
        <taxon>Halobacteriales</taxon>
        <taxon>Haloferacaceae</taxon>
        <taxon>Haloplanus</taxon>
    </lineage>
</organism>
<dbReference type="RefSeq" id="WP_114584325.1">
    <property type="nucleotide sequence ID" value="NZ_CP031148.1"/>
</dbReference>
<dbReference type="OrthoDB" id="289108at2157"/>
<dbReference type="GO" id="GO:0006813">
    <property type="term" value="P:potassium ion transport"/>
    <property type="evidence" value="ECO:0007669"/>
    <property type="project" value="InterPro"/>
</dbReference>
<dbReference type="InterPro" id="IPR003148">
    <property type="entry name" value="RCK_N"/>
</dbReference>
<evidence type="ECO:0000313" key="5">
    <source>
        <dbReference type="EMBL" id="AXG11680.1"/>
    </source>
</evidence>
<dbReference type="KEGG" id="haq:DU484_18465"/>
<name>A0A345DZ01_9EURY</name>
<keyword evidence="2" id="KW-0406">Ion transport</keyword>
<reference evidence="5 6" key="1">
    <citation type="submission" date="2018-07" db="EMBL/GenBank/DDBJ databases">
        <title>Genome sequences of Haloplanus sp. CBA1112.</title>
        <authorList>
            <person name="Kim Y.B."/>
            <person name="Roh S.W."/>
        </authorList>
    </citation>
    <scope>NUCLEOTIDE SEQUENCE [LARGE SCALE GENOMIC DNA]</scope>
    <source>
        <strain evidence="5 6">CBA1112</strain>
    </source>
</reference>
<keyword evidence="7" id="KW-1185">Reference proteome</keyword>
<dbReference type="GeneID" id="37289005"/>
<dbReference type="Proteomes" id="UP000252985">
    <property type="component" value="Chromosome"/>
</dbReference>
<dbReference type="PANTHER" id="PTHR43833:SF5">
    <property type="entry name" value="TRK SYSTEM POTASSIUM UPTAKE PROTEIN TRKA"/>
    <property type="match status" value="1"/>
</dbReference>
<dbReference type="Gene3D" id="3.40.50.720">
    <property type="entry name" value="NAD(P)-binding Rossmann-like Domain"/>
    <property type="match status" value="1"/>
</dbReference>
<dbReference type="KEGG" id="haj:DU500_01325"/>
<evidence type="ECO:0000256" key="1">
    <source>
        <dbReference type="ARBA" id="ARBA00022448"/>
    </source>
</evidence>
<evidence type="ECO:0000256" key="2">
    <source>
        <dbReference type="ARBA" id="ARBA00023065"/>
    </source>
</evidence>
<accession>A0A345EHK8</accession>
<dbReference type="Proteomes" id="UP000253273">
    <property type="component" value="Chromosome"/>
</dbReference>
<dbReference type="PANTHER" id="PTHR43833">
    <property type="entry name" value="POTASSIUM CHANNEL PROTEIN 2-RELATED-RELATED"/>
    <property type="match status" value="1"/>
</dbReference>
<proteinExistence type="predicted"/>
<evidence type="ECO:0000313" key="6">
    <source>
        <dbReference type="Proteomes" id="UP000252985"/>
    </source>
</evidence>
<dbReference type="Pfam" id="PF02254">
    <property type="entry name" value="TrkA_N"/>
    <property type="match status" value="1"/>
</dbReference>
<sequence length="151" mass="15886">MRVRSSLRTRAEPTAGGPETRCYVLGGSHLGIAVARRLHAVGHDVTLVDADAHVDDLPTLRGDPRDVTVLADAGVTETATVVVATPDDGRNLLVAQLLRTRFGIPEAFVVVHSPERFDLVAAAGHEPICATTVLADAVVDGVRPRLGEVDG</sequence>
<dbReference type="SUPFAM" id="SSF51735">
    <property type="entry name" value="NAD(P)-binding Rossmann-fold domains"/>
    <property type="match status" value="1"/>
</dbReference>
<gene>
    <name evidence="5" type="ORF">DU484_18465</name>
    <name evidence="4" type="ORF">DU500_01325</name>
</gene>
<dbReference type="InterPro" id="IPR050721">
    <property type="entry name" value="Trk_Ktr_HKT_K-transport"/>
</dbReference>
<keyword evidence="1" id="KW-0813">Transport</keyword>
<dbReference type="EMBL" id="CP031150">
    <property type="protein sequence ID" value="AXG05173.1"/>
    <property type="molecule type" value="Genomic_DNA"/>
</dbReference>
<evidence type="ECO:0000313" key="7">
    <source>
        <dbReference type="Proteomes" id="UP000253273"/>
    </source>
</evidence>
<evidence type="ECO:0000313" key="4">
    <source>
        <dbReference type="EMBL" id="AXG05173.1"/>
    </source>
</evidence>
<accession>A0A345DZ01</accession>
<dbReference type="EMBL" id="CP031148">
    <property type="protein sequence ID" value="AXG11680.1"/>
    <property type="molecule type" value="Genomic_DNA"/>
</dbReference>
<protein>
    <submittedName>
        <fullName evidence="4">Potassium transporter TrkA</fullName>
    </submittedName>
</protein>
<reference evidence="4 7" key="2">
    <citation type="submission" date="2018-07" db="EMBL/GenBank/DDBJ databases">
        <title>Genome sequences of Haloplanus sp. CBA1113.</title>
        <authorList>
            <person name="Kim Y.B."/>
            <person name="Roh S.W."/>
        </authorList>
    </citation>
    <scope>NUCLEOTIDE SEQUENCE [LARGE SCALE GENOMIC DNA]</scope>
    <source>
        <strain evidence="4 7">CBA1113</strain>
    </source>
</reference>
<dbReference type="AlphaFoldDB" id="A0A345DZ01"/>
<evidence type="ECO:0000259" key="3">
    <source>
        <dbReference type="Pfam" id="PF02254"/>
    </source>
</evidence>
<dbReference type="InterPro" id="IPR036291">
    <property type="entry name" value="NAD(P)-bd_dom_sf"/>
</dbReference>